<sequence>MMTKIEMQAMDAVIGIHREMKKKNEPDWEQRRYELAKEIFLRRMVHFGLTTIDSDIEDSVAWADRLIAELQKGK</sequence>
<proteinExistence type="predicted"/>
<reference evidence="1" key="2">
    <citation type="submission" date="2021-04" db="EMBL/GenBank/DDBJ databases">
        <authorList>
            <person name="Gilroy R."/>
        </authorList>
    </citation>
    <scope>NUCLEOTIDE SEQUENCE</scope>
    <source>
        <strain evidence="1">ChiHecec2B26-12326</strain>
    </source>
</reference>
<comment type="caution">
    <text evidence="1">The sequence shown here is derived from an EMBL/GenBank/DDBJ whole genome shotgun (WGS) entry which is preliminary data.</text>
</comment>
<gene>
    <name evidence="1" type="ORF">H9848_10975</name>
</gene>
<dbReference type="Proteomes" id="UP000823847">
    <property type="component" value="Unassembled WGS sequence"/>
</dbReference>
<reference evidence="1" key="1">
    <citation type="journal article" date="2021" name="PeerJ">
        <title>Extensive microbial diversity within the chicken gut microbiome revealed by metagenomics and culture.</title>
        <authorList>
            <person name="Gilroy R."/>
            <person name="Ravi A."/>
            <person name="Getino M."/>
            <person name="Pursley I."/>
            <person name="Horton D.L."/>
            <person name="Alikhan N.F."/>
            <person name="Baker D."/>
            <person name="Gharbi K."/>
            <person name="Hall N."/>
            <person name="Watson M."/>
            <person name="Adriaenssens E.M."/>
            <person name="Foster-Nyarko E."/>
            <person name="Jarju S."/>
            <person name="Secka A."/>
            <person name="Antonio M."/>
            <person name="Oren A."/>
            <person name="Chaudhuri R.R."/>
            <person name="La Ragione R."/>
            <person name="Hildebrand F."/>
            <person name="Pallen M.J."/>
        </authorList>
    </citation>
    <scope>NUCLEOTIDE SEQUENCE</scope>
    <source>
        <strain evidence="1">ChiHecec2B26-12326</strain>
    </source>
</reference>
<dbReference type="EMBL" id="DXEN01000080">
    <property type="protein sequence ID" value="HIX87110.1"/>
    <property type="molecule type" value="Genomic_DNA"/>
</dbReference>
<protein>
    <submittedName>
        <fullName evidence="1">Uncharacterized protein</fullName>
    </submittedName>
</protein>
<evidence type="ECO:0000313" key="1">
    <source>
        <dbReference type="EMBL" id="HIX87110.1"/>
    </source>
</evidence>
<accession>A0A9D1XTJ9</accession>
<evidence type="ECO:0000313" key="2">
    <source>
        <dbReference type="Proteomes" id="UP000823847"/>
    </source>
</evidence>
<dbReference type="AlphaFoldDB" id="A0A9D1XTJ9"/>
<name>A0A9D1XTJ9_9BACT</name>
<organism evidence="1 2">
    <name type="scientific">Candidatus Parabacteroides intestinigallinarum</name>
    <dbReference type="NCBI Taxonomy" id="2838722"/>
    <lineage>
        <taxon>Bacteria</taxon>
        <taxon>Pseudomonadati</taxon>
        <taxon>Bacteroidota</taxon>
        <taxon>Bacteroidia</taxon>
        <taxon>Bacteroidales</taxon>
        <taxon>Tannerellaceae</taxon>
        <taxon>Parabacteroides</taxon>
    </lineage>
</organism>